<keyword evidence="1" id="KW-1133">Transmembrane helix</keyword>
<keyword evidence="3" id="KW-1185">Reference proteome</keyword>
<keyword evidence="1" id="KW-0812">Transmembrane</keyword>
<feature type="non-terminal residue" evidence="2">
    <location>
        <position position="1"/>
    </location>
</feature>
<evidence type="ECO:0000313" key="3">
    <source>
        <dbReference type="Proteomes" id="UP001233999"/>
    </source>
</evidence>
<sequence>IFPFDVIYEAILHLFIIIFSYIVHPFCALFHSNSTRFSEKLTISAINTKIKNDLFTIHLNHIYERTHILNTHII</sequence>
<gene>
    <name evidence="2" type="ORF">L9F63_024007</name>
</gene>
<dbReference type="Proteomes" id="UP001233999">
    <property type="component" value="Unassembled WGS sequence"/>
</dbReference>
<protein>
    <submittedName>
        <fullName evidence="2">Uncharacterized protein</fullName>
    </submittedName>
</protein>
<reference evidence="2" key="2">
    <citation type="submission" date="2023-05" db="EMBL/GenBank/DDBJ databases">
        <authorList>
            <person name="Fouks B."/>
        </authorList>
    </citation>
    <scope>NUCLEOTIDE SEQUENCE</scope>
    <source>
        <strain evidence="2">Stay&amp;Tobe</strain>
        <tissue evidence="2">Testes</tissue>
    </source>
</reference>
<evidence type="ECO:0000256" key="1">
    <source>
        <dbReference type="SAM" id="Phobius"/>
    </source>
</evidence>
<dbReference type="EMBL" id="JASPKZ010008136">
    <property type="protein sequence ID" value="KAJ9580813.1"/>
    <property type="molecule type" value="Genomic_DNA"/>
</dbReference>
<feature type="non-terminal residue" evidence="2">
    <location>
        <position position="74"/>
    </location>
</feature>
<feature type="transmembrane region" description="Helical" evidence="1">
    <location>
        <begin position="6"/>
        <end position="30"/>
    </location>
</feature>
<name>A0AAD8E886_DIPPU</name>
<evidence type="ECO:0000313" key="2">
    <source>
        <dbReference type="EMBL" id="KAJ9580813.1"/>
    </source>
</evidence>
<comment type="caution">
    <text evidence="2">The sequence shown here is derived from an EMBL/GenBank/DDBJ whole genome shotgun (WGS) entry which is preliminary data.</text>
</comment>
<dbReference type="AlphaFoldDB" id="A0AAD8E886"/>
<proteinExistence type="predicted"/>
<keyword evidence="1" id="KW-0472">Membrane</keyword>
<accession>A0AAD8E886</accession>
<organism evidence="2 3">
    <name type="scientific">Diploptera punctata</name>
    <name type="common">Pacific beetle cockroach</name>
    <dbReference type="NCBI Taxonomy" id="6984"/>
    <lineage>
        <taxon>Eukaryota</taxon>
        <taxon>Metazoa</taxon>
        <taxon>Ecdysozoa</taxon>
        <taxon>Arthropoda</taxon>
        <taxon>Hexapoda</taxon>
        <taxon>Insecta</taxon>
        <taxon>Pterygota</taxon>
        <taxon>Neoptera</taxon>
        <taxon>Polyneoptera</taxon>
        <taxon>Dictyoptera</taxon>
        <taxon>Blattodea</taxon>
        <taxon>Blaberoidea</taxon>
        <taxon>Blaberidae</taxon>
        <taxon>Diplopterinae</taxon>
        <taxon>Diploptera</taxon>
    </lineage>
</organism>
<reference evidence="2" key="1">
    <citation type="journal article" date="2023" name="IScience">
        <title>Live-bearing cockroach genome reveals convergent evolutionary mechanisms linked to viviparity in insects and beyond.</title>
        <authorList>
            <person name="Fouks B."/>
            <person name="Harrison M.C."/>
            <person name="Mikhailova A.A."/>
            <person name="Marchal E."/>
            <person name="English S."/>
            <person name="Carruthers M."/>
            <person name="Jennings E.C."/>
            <person name="Chiamaka E.L."/>
            <person name="Frigard R.A."/>
            <person name="Pippel M."/>
            <person name="Attardo G.M."/>
            <person name="Benoit J.B."/>
            <person name="Bornberg-Bauer E."/>
            <person name="Tobe S.S."/>
        </authorList>
    </citation>
    <scope>NUCLEOTIDE SEQUENCE</scope>
    <source>
        <strain evidence="2">Stay&amp;Tobe</strain>
    </source>
</reference>